<dbReference type="EMBL" id="AXCN02000436">
    <property type="status" value="NOT_ANNOTATED_CDS"/>
    <property type="molecule type" value="Genomic_DNA"/>
</dbReference>
<dbReference type="Gene3D" id="3.80.10.10">
    <property type="entry name" value="Ribonuclease Inhibitor"/>
    <property type="match status" value="1"/>
</dbReference>
<organism evidence="3 4">
    <name type="scientific">Anopheles farauti</name>
    <dbReference type="NCBI Taxonomy" id="69004"/>
    <lineage>
        <taxon>Eukaryota</taxon>
        <taxon>Metazoa</taxon>
        <taxon>Ecdysozoa</taxon>
        <taxon>Arthropoda</taxon>
        <taxon>Hexapoda</taxon>
        <taxon>Insecta</taxon>
        <taxon>Pterygota</taxon>
        <taxon>Neoptera</taxon>
        <taxon>Endopterygota</taxon>
        <taxon>Diptera</taxon>
        <taxon>Nematocera</taxon>
        <taxon>Culicoidea</taxon>
        <taxon>Culicidae</taxon>
        <taxon>Anophelinae</taxon>
        <taxon>Anopheles</taxon>
    </lineage>
</organism>
<name>A0A182QU15_9DIPT</name>
<dbReference type="InterPro" id="IPR001611">
    <property type="entry name" value="Leu-rich_rpt"/>
</dbReference>
<proteinExistence type="predicted"/>
<dbReference type="PANTHER" id="PTHR15454:SF56">
    <property type="entry name" value="PROTEIN PHOSPHATASE 1 REGULATORY SUBUNIT 7-RELATED"/>
    <property type="match status" value="1"/>
</dbReference>
<dbReference type="STRING" id="69004.A0A182QU15"/>
<evidence type="ECO:0000256" key="1">
    <source>
        <dbReference type="ARBA" id="ARBA00022614"/>
    </source>
</evidence>
<keyword evidence="4" id="KW-1185">Reference proteome</keyword>
<evidence type="ECO:0000256" key="2">
    <source>
        <dbReference type="ARBA" id="ARBA00022737"/>
    </source>
</evidence>
<accession>A0A182QU15</accession>
<dbReference type="Pfam" id="PF13855">
    <property type="entry name" value="LRR_8"/>
    <property type="match status" value="2"/>
</dbReference>
<dbReference type="Proteomes" id="UP000075886">
    <property type="component" value="Unassembled WGS sequence"/>
</dbReference>
<reference evidence="4" key="1">
    <citation type="submission" date="2014-01" db="EMBL/GenBank/DDBJ databases">
        <title>The Genome Sequence of Anopheles farauti FAR1 (V2).</title>
        <authorList>
            <consortium name="The Broad Institute Genomics Platform"/>
            <person name="Neafsey D.E."/>
            <person name="Besansky N."/>
            <person name="Howell P."/>
            <person name="Walton C."/>
            <person name="Young S.K."/>
            <person name="Zeng Q."/>
            <person name="Gargeya S."/>
            <person name="Fitzgerald M."/>
            <person name="Haas B."/>
            <person name="Abouelleil A."/>
            <person name="Allen A.W."/>
            <person name="Alvarado L."/>
            <person name="Arachchi H.M."/>
            <person name="Berlin A.M."/>
            <person name="Chapman S.B."/>
            <person name="Gainer-Dewar J."/>
            <person name="Goldberg J."/>
            <person name="Griggs A."/>
            <person name="Gujja S."/>
            <person name="Hansen M."/>
            <person name="Howarth C."/>
            <person name="Imamovic A."/>
            <person name="Ireland A."/>
            <person name="Larimer J."/>
            <person name="McCowan C."/>
            <person name="Murphy C."/>
            <person name="Pearson M."/>
            <person name="Poon T.W."/>
            <person name="Priest M."/>
            <person name="Roberts A."/>
            <person name="Saif S."/>
            <person name="Shea T."/>
            <person name="Sisk P."/>
            <person name="Sykes S."/>
            <person name="Wortman J."/>
            <person name="Nusbaum C."/>
            <person name="Birren B."/>
        </authorList>
    </citation>
    <scope>NUCLEOTIDE SEQUENCE [LARGE SCALE GENOMIC DNA]</scope>
    <source>
        <strain evidence="4">FAR1</strain>
    </source>
</reference>
<evidence type="ECO:0000313" key="3">
    <source>
        <dbReference type="EnsemblMetazoa" id="AFAF016856-PA"/>
    </source>
</evidence>
<dbReference type="SUPFAM" id="SSF52058">
    <property type="entry name" value="L domain-like"/>
    <property type="match status" value="1"/>
</dbReference>
<keyword evidence="1" id="KW-0433">Leucine-rich repeat</keyword>
<protein>
    <submittedName>
        <fullName evidence="3">Uncharacterized protein</fullName>
    </submittedName>
</protein>
<keyword evidence="2" id="KW-0677">Repeat</keyword>
<dbReference type="PROSITE" id="PS51450">
    <property type="entry name" value="LRR"/>
    <property type="match status" value="2"/>
</dbReference>
<dbReference type="PANTHER" id="PTHR15454">
    <property type="entry name" value="NISCHARIN RELATED"/>
    <property type="match status" value="1"/>
</dbReference>
<dbReference type="EnsemblMetazoa" id="AFAF016856-RA">
    <property type="protein sequence ID" value="AFAF016856-PA"/>
    <property type="gene ID" value="AFAF016856"/>
</dbReference>
<reference evidence="3" key="2">
    <citation type="submission" date="2020-05" db="UniProtKB">
        <authorList>
            <consortium name="EnsemblMetazoa"/>
        </authorList>
    </citation>
    <scope>IDENTIFICATION</scope>
    <source>
        <strain evidence="3">FAR1</strain>
    </source>
</reference>
<dbReference type="GO" id="GO:0005737">
    <property type="term" value="C:cytoplasm"/>
    <property type="evidence" value="ECO:0007669"/>
    <property type="project" value="TreeGrafter"/>
</dbReference>
<sequence>MLIIFDKWESRNAIKAPLHRPTVPEEKAFVLITTCQHQLDVRQSDVFITLQVASAQNQKYLRLVGENFIKVDLSLDPDIQLVNVSQNQLTEISVPNEIQTLDASHNHIRNVLGPHNTNLLHLNLRSNKLTDTAWLPNFPSLQELDLSYNELEQISSKSLKKLHHLVKLLLQHNRLMALSLPTALGELQVLDVSHNALVHMEHGNIPFESLTHLYLDHNSIVSIKIASNHSLQNLTMSHNDWDCKRLLKYNYLMEKLNDADQHCREGYQLQRNLCCKETVYPYLDRLNEKIKLTTFAEKVHRGDGRCSANETLASIQNLASFAEHIEARRRYFQTVASKLPNGIRNPEQKQQLLNDLRTQIDVYIHHYIVSKQGLVEASVNLNKVFEELNQAACGLLQPPKQSRLLRQLPT</sequence>
<dbReference type="PRINTS" id="PR00019">
    <property type="entry name" value="LEURICHRPT"/>
</dbReference>
<dbReference type="AlphaFoldDB" id="A0A182QU15"/>
<dbReference type="InterPro" id="IPR003591">
    <property type="entry name" value="Leu-rich_rpt_typical-subtyp"/>
</dbReference>
<dbReference type="InterPro" id="IPR032675">
    <property type="entry name" value="LRR_dom_sf"/>
</dbReference>
<dbReference type="VEuPathDB" id="VectorBase:AFAF016856"/>
<evidence type="ECO:0000313" key="4">
    <source>
        <dbReference type="Proteomes" id="UP000075886"/>
    </source>
</evidence>
<dbReference type="SMART" id="SM00369">
    <property type="entry name" value="LRR_TYP"/>
    <property type="match status" value="4"/>
</dbReference>